<protein>
    <recommendedName>
        <fullName evidence="3">RNase III domain-containing protein</fullName>
    </recommendedName>
</protein>
<dbReference type="Proteomes" id="UP001199106">
    <property type="component" value="Unassembled WGS sequence"/>
</dbReference>
<accession>A0AAD4FBQ3</accession>
<name>A0AAD4FBQ3_9PLEO</name>
<evidence type="ECO:0000313" key="2">
    <source>
        <dbReference type="Proteomes" id="UP001199106"/>
    </source>
</evidence>
<proteinExistence type="predicted"/>
<gene>
    <name evidence="1" type="ORF">G6011_10180</name>
</gene>
<evidence type="ECO:0008006" key="3">
    <source>
        <dbReference type="Google" id="ProtNLM"/>
    </source>
</evidence>
<reference evidence="1" key="1">
    <citation type="submission" date="2021-07" db="EMBL/GenBank/DDBJ databases">
        <title>Genome Resource of American Ginseng Black Spot Pathogen Alternaria panax.</title>
        <authorList>
            <person name="Qiu C."/>
            <person name="Wang W."/>
            <person name="Liu Z."/>
        </authorList>
    </citation>
    <scope>NUCLEOTIDE SEQUENCE</scope>
    <source>
        <strain evidence="1">BNCC115425</strain>
    </source>
</reference>
<dbReference type="EMBL" id="JAANER010000008">
    <property type="protein sequence ID" value="KAG9187072.1"/>
    <property type="molecule type" value="Genomic_DNA"/>
</dbReference>
<keyword evidence="2" id="KW-1185">Reference proteome</keyword>
<organism evidence="1 2">
    <name type="scientific">Alternaria panax</name>
    <dbReference type="NCBI Taxonomy" id="48097"/>
    <lineage>
        <taxon>Eukaryota</taxon>
        <taxon>Fungi</taxon>
        <taxon>Dikarya</taxon>
        <taxon>Ascomycota</taxon>
        <taxon>Pezizomycotina</taxon>
        <taxon>Dothideomycetes</taxon>
        <taxon>Pleosporomycetidae</taxon>
        <taxon>Pleosporales</taxon>
        <taxon>Pleosporineae</taxon>
        <taxon>Pleosporaceae</taxon>
        <taxon>Alternaria</taxon>
        <taxon>Alternaria sect. Panax</taxon>
    </lineage>
</organism>
<dbReference type="AlphaFoldDB" id="A0AAD4FBQ3"/>
<evidence type="ECO:0000313" key="1">
    <source>
        <dbReference type="EMBL" id="KAG9187072.1"/>
    </source>
</evidence>
<sequence>MAETYNAIVVENLTINDANSREHWWKNKKSRAKLCELLGIGSCIKQSVRQGDLSPSTAVLDHALSALFGAVWLDCENQGKSANETRNTISKVLHHMNASVNEPMFAVNDWNRTLVEKNSLWDPLAEETTGGLMQEDCLNITTDDTHLLALDAIVNTYVDELGYADNQSFLDNFPMFGNQNLFMETMSTEGPVQMGNPTVIREAALIDKQTSKIRPDAQPGSKEFSAIRRRVKRIRQLAKRLRRLTTLYGMGILALLPSGPSFSGFSLTDAVLRAMTEERFSLFTRLLHREQGPLLKRLSEAVAPALTTLATFSLGYQMEFGFESTDLRRLKDVPKAALSL</sequence>
<comment type="caution">
    <text evidence="1">The sequence shown here is derived from an EMBL/GenBank/DDBJ whole genome shotgun (WGS) entry which is preliminary data.</text>
</comment>